<feature type="active site" description="Glycyl thioester intermediate" evidence="5">
    <location>
        <position position="62"/>
    </location>
</feature>
<dbReference type="InterPro" id="IPR009060">
    <property type="entry name" value="UBA-like_sf"/>
</dbReference>
<dbReference type="EMBL" id="KQ242202">
    <property type="protein sequence ID" value="KNC80076.1"/>
    <property type="molecule type" value="Genomic_DNA"/>
</dbReference>
<dbReference type="PROSITE" id="PS50127">
    <property type="entry name" value="UBC_2"/>
    <property type="match status" value="1"/>
</dbReference>
<dbReference type="AlphaFoldDB" id="A0A0L0FU61"/>
<dbReference type="PROSITE" id="PS00183">
    <property type="entry name" value="UBC_1"/>
    <property type="match status" value="1"/>
</dbReference>
<evidence type="ECO:0000259" key="7">
    <source>
        <dbReference type="PROSITE" id="PS50030"/>
    </source>
</evidence>
<evidence type="ECO:0000256" key="2">
    <source>
        <dbReference type="ARBA" id="ARBA00022741"/>
    </source>
</evidence>
<dbReference type="CDD" id="cd23800">
    <property type="entry name" value="UBCc_UBE2K"/>
    <property type="match status" value="1"/>
</dbReference>
<dbReference type="Pfam" id="PF00627">
    <property type="entry name" value="UBA"/>
    <property type="match status" value="1"/>
</dbReference>
<dbReference type="GO" id="GO:0005524">
    <property type="term" value="F:ATP binding"/>
    <property type="evidence" value="ECO:0007669"/>
    <property type="project" value="UniProtKB-UniRule"/>
</dbReference>
<evidence type="ECO:0000256" key="3">
    <source>
        <dbReference type="ARBA" id="ARBA00022786"/>
    </source>
</evidence>
<dbReference type="SMART" id="SM00212">
    <property type="entry name" value="UBCc"/>
    <property type="match status" value="1"/>
</dbReference>
<keyword evidence="2 6" id="KW-0547">Nucleotide-binding</keyword>
<evidence type="ECO:0000256" key="6">
    <source>
        <dbReference type="RuleBase" id="RU362109"/>
    </source>
</evidence>
<dbReference type="CDD" id="cd14309">
    <property type="entry name" value="UBA_scDdi1_like"/>
    <property type="match status" value="1"/>
</dbReference>
<evidence type="ECO:0000313" key="9">
    <source>
        <dbReference type="EMBL" id="KNC80076.1"/>
    </source>
</evidence>
<dbReference type="OrthoDB" id="9993688at2759"/>
<dbReference type="SUPFAM" id="SSF54495">
    <property type="entry name" value="UBC-like"/>
    <property type="match status" value="1"/>
</dbReference>
<dbReference type="SMART" id="SM00165">
    <property type="entry name" value="UBA"/>
    <property type="match status" value="1"/>
</dbReference>
<dbReference type="InterPro" id="IPR023313">
    <property type="entry name" value="UBQ-conjugating_AS"/>
</dbReference>
<evidence type="ECO:0000256" key="1">
    <source>
        <dbReference type="ARBA" id="ARBA00022679"/>
    </source>
</evidence>
<gene>
    <name evidence="9" type="ORF">SARC_07546</name>
</gene>
<sequence>MVNNNMDQLRGFIKGPKDTPYSEGTFELGITIPPMYPFVPPKVKFETKVWHPNVSSQTGAICLDILKDQWAAAMTIKSVLFSIQLLLASPEPNSPQDAVVAKQYMDHFDEWKDQAKQWTEKYAQETETKFERNIKQLMEMGFSREKCEKYLNKTNGNIEEAAAKLLK</sequence>
<dbReference type="Gene3D" id="1.10.8.10">
    <property type="entry name" value="DNA helicase RuvA subunit, C-terminal domain"/>
    <property type="match status" value="1"/>
</dbReference>
<keyword evidence="3 6" id="KW-0833">Ubl conjugation pathway</keyword>
<comment type="similarity">
    <text evidence="6">Belongs to the ubiquitin-conjugating enzyme family.</text>
</comment>
<reference evidence="9 10" key="1">
    <citation type="submission" date="2011-02" db="EMBL/GenBank/DDBJ databases">
        <title>The Genome Sequence of Sphaeroforma arctica JP610.</title>
        <authorList>
            <consortium name="The Broad Institute Genome Sequencing Platform"/>
            <person name="Russ C."/>
            <person name="Cuomo C."/>
            <person name="Young S.K."/>
            <person name="Zeng Q."/>
            <person name="Gargeya S."/>
            <person name="Alvarado L."/>
            <person name="Berlin A."/>
            <person name="Chapman S.B."/>
            <person name="Chen Z."/>
            <person name="Freedman E."/>
            <person name="Gellesch M."/>
            <person name="Goldberg J."/>
            <person name="Griggs A."/>
            <person name="Gujja S."/>
            <person name="Heilman E."/>
            <person name="Heiman D."/>
            <person name="Howarth C."/>
            <person name="Mehta T."/>
            <person name="Neiman D."/>
            <person name="Pearson M."/>
            <person name="Roberts A."/>
            <person name="Saif S."/>
            <person name="Shea T."/>
            <person name="Shenoy N."/>
            <person name="Sisk P."/>
            <person name="Stolte C."/>
            <person name="Sykes S."/>
            <person name="White J."/>
            <person name="Yandava C."/>
            <person name="Burger G."/>
            <person name="Gray M.W."/>
            <person name="Holland P.W.H."/>
            <person name="King N."/>
            <person name="Lang F.B.F."/>
            <person name="Roger A.J."/>
            <person name="Ruiz-Trillo I."/>
            <person name="Haas B."/>
            <person name="Nusbaum C."/>
            <person name="Birren B."/>
        </authorList>
    </citation>
    <scope>NUCLEOTIDE SEQUENCE [LARGE SCALE GENOMIC DNA]</scope>
    <source>
        <strain evidence="9 10">JP610</strain>
    </source>
</reference>
<evidence type="ECO:0000256" key="5">
    <source>
        <dbReference type="PROSITE-ProRule" id="PRU10133"/>
    </source>
</evidence>
<protein>
    <submittedName>
        <fullName evidence="9">Ubiquitin-conjugating enzyme (Huntingtin interacting protein 2)</fullName>
    </submittedName>
</protein>
<dbReference type="GeneID" id="25908050"/>
<dbReference type="InterPro" id="IPR015940">
    <property type="entry name" value="UBA"/>
</dbReference>
<dbReference type="Gene3D" id="3.10.110.10">
    <property type="entry name" value="Ubiquitin Conjugating Enzyme"/>
    <property type="match status" value="1"/>
</dbReference>
<dbReference type="Proteomes" id="UP000054560">
    <property type="component" value="Unassembled WGS sequence"/>
</dbReference>
<name>A0A0L0FU61_9EUKA</name>
<feature type="domain" description="UBA" evidence="7">
    <location>
        <begin position="125"/>
        <end position="167"/>
    </location>
</feature>
<keyword evidence="10" id="KW-1185">Reference proteome</keyword>
<dbReference type="STRING" id="667725.A0A0L0FU61"/>
<organism evidence="9 10">
    <name type="scientific">Sphaeroforma arctica JP610</name>
    <dbReference type="NCBI Taxonomy" id="667725"/>
    <lineage>
        <taxon>Eukaryota</taxon>
        <taxon>Ichthyosporea</taxon>
        <taxon>Ichthyophonida</taxon>
        <taxon>Sphaeroforma</taxon>
    </lineage>
</organism>
<keyword evidence="1" id="KW-0808">Transferase</keyword>
<evidence type="ECO:0000259" key="8">
    <source>
        <dbReference type="PROSITE" id="PS50127"/>
    </source>
</evidence>
<dbReference type="RefSeq" id="XP_014153978.1">
    <property type="nucleotide sequence ID" value="XM_014298503.1"/>
</dbReference>
<keyword evidence="4 6" id="KW-0067">ATP-binding</keyword>
<evidence type="ECO:0000256" key="4">
    <source>
        <dbReference type="ARBA" id="ARBA00022840"/>
    </source>
</evidence>
<evidence type="ECO:0000313" key="10">
    <source>
        <dbReference type="Proteomes" id="UP000054560"/>
    </source>
</evidence>
<dbReference type="PANTHER" id="PTHR24068">
    <property type="entry name" value="UBIQUITIN-CONJUGATING ENZYME E2"/>
    <property type="match status" value="1"/>
</dbReference>
<dbReference type="InterPro" id="IPR000608">
    <property type="entry name" value="UBC"/>
</dbReference>
<dbReference type="InterPro" id="IPR016135">
    <property type="entry name" value="UBQ-conjugating_enzyme/RWD"/>
</dbReference>
<feature type="domain" description="UBC core" evidence="8">
    <location>
        <begin position="1"/>
        <end position="124"/>
    </location>
</feature>
<dbReference type="eggNOG" id="KOG0418">
    <property type="taxonomic scope" value="Eukaryota"/>
</dbReference>
<dbReference type="GO" id="GO:0016740">
    <property type="term" value="F:transferase activity"/>
    <property type="evidence" value="ECO:0007669"/>
    <property type="project" value="UniProtKB-KW"/>
</dbReference>
<proteinExistence type="inferred from homology"/>
<dbReference type="SUPFAM" id="SSF46934">
    <property type="entry name" value="UBA-like"/>
    <property type="match status" value="1"/>
</dbReference>
<dbReference type="PROSITE" id="PS50030">
    <property type="entry name" value="UBA"/>
    <property type="match status" value="1"/>
</dbReference>
<dbReference type="Pfam" id="PF00179">
    <property type="entry name" value="UQ_con"/>
    <property type="match status" value="1"/>
</dbReference>
<accession>A0A0L0FU61</accession>